<dbReference type="STRING" id="926571.NVIE_017350"/>
<dbReference type="KEGG" id="nvn:NVIE_017350"/>
<dbReference type="RefSeq" id="WP_075054873.1">
    <property type="nucleotide sequence ID" value="NZ_CP007536.1"/>
</dbReference>
<evidence type="ECO:0000313" key="1">
    <source>
        <dbReference type="EMBL" id="AIC15997.1"/>
    </source>
</evidence>
<dbReference type="GO" id="GO:0043571">
    <property type="term" value="P:maintenance of CRISPR repeat elements"/>
    <property type="evidence" value="ECO:0007669"/>
    <property type="project" value="InterPro"/>
</dbReference>
<reference evidence="1 2" key="1">
    <citation type="journal article" date="2014" name="Int. J. Syst. Evol. Microbiol.">
        <title>Nitrososphaera viennensis gen. nov., sp. nov., an aerobic and mesophilic, ammonia-oxidizing archaeon from soil and a member of the archaeal phylum Thaumarchaeota.</title>
        <authorList>
            <person name="Stieglmeier M."/>
            <person name="Klingl A."/>
            <person name="Alves R.J."/>
            <person name="Rittmann S.K."/>
            <person name="Melcher M."/>
            <person name="Leisch N."/>
            <person name="Schleper C."/>
        </authorList>
    </citation>
    <scope>NUCLEOTIDE SEQUENCE [LARGE SCALE GENOMIC DNA]</scope>
    <source>
        <strain evidence="1">EN76</strain>
    </source>
</reference>
<dbReference type="HOGENOM" id="CLU_071770_0_0_2"/>
<name>A0A060HS64_9ARCH</name>
<dbReference type="GeneID" id="74947003"/>
<accession>A0A060HS64</accession>
<sequence>MTKSINKEILFYYESRQNPNGDPGFENQPRLMPDDTILITDVRIKRTIRDYARDVLGETLFVDYDKDGNAVTADQRAKEIIGNMKGKDVIGELIQSTFDAPLFGALVTVRSEKGDDEGGSYKLTGPAQFGLGRSVNKVRIINPTISGRFVGKEKENQEKQFSTFGKFYSVEYALLKIHGAINPMNLGKYFNNDKARNRFDKVEEKLFECLWKGTNNLITRSKFPQRSILYIEVSYDSTSYNDLPVLVDESQEMKQHAKELSKSPFDFRRLVSALVERKSRVKNVRIASCDDIQEDVRSLASQLRSKGIPVQEL</sequence>
<protein>
    <submittedName>
        <fullName evidence="1">Putative CPISPR-associated protein Cas7</fullName>
    </submittedName>
</protein>
<dbReference type="EMBL" id="CP007536">
    <property type="protein sequence ID" value="AIC15997.1"/>
    <property type="molecule type" value="Genomic_DNA"/>
</dbReference>
<dbReference type="Pfam" id="PF05107">
    <property type="entry name" value="Cas_Cas7"/>
    <property type="match status" value="1"/>
</dbReference>
<gene>
    <name evidence="1" type="primary">cas7-1</name>
    <name evidence="1" type="ORF">NVIE_017350</name>
</gene>
<organism evidence="1 2">
    <name type="scientific">Nitrososphaera viennensis EN76</name>
    <dbReference type="NCBI Taxonomy" id="926571"/>
    <lineage>
        <taxon>Archaea</taxon>
        <taxon>Nitrososphaerota</taxon>
        <taxon>Nitrososphaeria</taxon>
        <taxon>Nitrososphaerales</taxon>
        <taxon>Nitrososphaeraceae</taxon>
        <taxon>Nitrososphaera</taxon>
    </lineage>
</organism>
<dbReference type="Proteomes" id="UP000027093">
    <property type="component" value="Chromosome"/>
</dbReference>
<dbReference type="InterPro" id="IPR006482">
    <property type="entry name" value="Cas7_Csh2/Csh2"/>
</dbReference>
<evidence type="ECO:0000313" key="2">
    <source>
        <dbReference type="Proteomes" id="UP000027093"/>
    </source>
</evidence>
<dbReference type="AlphaFoldDB" id="A0A060HS64"/>
<keyword evidence="2" id="KW-1185">Reference proteome</keyword>
<proteinExistence type="predicted"/>
<dbReference type="OrthoDB" id="42298at2157"/>